<gene>
    <name evidence="1" type="ORF">NCTC12993_07482</name>
</gene>
<organism evidence="1 2">
    <name type="scientific">Kluyvera cryocrescens</name>
    <name type="common">Kluyvera citrophila</name>
    <dbReference type="NCBI Taxonomy" id="580"/>
    <lineage>
        <taxon>Bacteria</taxon>
        <taxon>Pseudomonadati</taxon>
        <taxon>Pseudomonadota</taxon>
        <taxon>Gammaproteobacteria</taxon>
        <taxon>Enterobacterales</taxon>
        <taxon>Enterobacteriaceae</taxon>
        <taxon>Kluyvera</taxon>
    </lineage>
</organism>
<keyword evidence="1" id="KW-0067">ATP-binding</keyword>
<evidence type="ECO:0000313" key="2">
    <source>
        <dbReference type="Proteomes" id="UP000401081"/>
    </source>
</evidence>
<proteinExistence type="predicted"/>
<reference evidence="1 2" key="1">
    <citation type="submission" date="2019-03" db="EMBL/GenBank/DDBJ databases">
        <authorList>
            <consortium name="Pathogen Informatics"/>
        </authorList>
    </citation>
    <scope>NUCLEOTIDE SEQUENCE [LARGE SCALE GENOMIC DNA]</scope>
    <source>
        <strain evidence="1 2">NCTC12993</strain>
    </source>
</reference>
<dbReference type="AlphaFoldDB" id="A0A485D0T4"/>
<dbReference type="EMBL" id="CAADJD010000032">
    <property type="protein sequence ID" value="VFS90361.1"/>
    <property type="molecule type" value="Genomic_DNA"/>
</dbReference>
<accession>A0A485D0T4</accession>
<dbReference type="Proteomes" id="UP000401081">
    <property type="component" value="Unassembled WGS sequence"/>
</dbReference>
<protein>
    <submittedName>
        <fullName evidence="1">Dipeptide transporter ATP-binding subunit</fullName>
    </submittedName>
</protein>
<evidence type="ECO:0000313" key="1">
    <source>
        <dbReference type="EMBL" id="VFS90361.1"/>
    </source>
</evidence>
<keyword evidence="2" id="KW-1185">Reference proteome</keyword>
<name>A0A485D0T4_KLUCR</name>
<keyword evidence="1" id="KW-0547">Nucleotide-binding</keyword>
<dbReference type="GO" id="GO:0005524">
    <property type="term" value="F:ATP binding"/>
    <property type="evidence" value="ECO:0007669"/>
    <property type="project" value="UniProtKB-KW"/>
</dbReference>
<sequence length="53" mass="5935">MKEEPLIRLREVRKHYALNGGIFSQKRVVKAVDGVSFDIQRAKPSAGGGVRLR</sequence>